<comment type="caution">
    <text evidence="3">The sequence shown here is derived from an EMBL/GenBank/DDBJ whole genome shotgun (WGS) entry which is preliminary data.</text>
</comment>
<name>A0ABU6Z6I1_9FABA</name>
<feature type="coiled-coil region" evidence="1">
    <location>
        <begin position="57"/>
        <end position="115"/>
    </location>
</feature>
<keyword evidence="1" id="KW-0175">Coiled coil</keyword>
<evidence type="ECO:0000313" key="3">
    <source>
        <dbReference type="EMBL" id="MED6217361.1"/>
    </source>
</evidence>
<feature type="region of interest" description="Disordered" evidence="2">
    <location>
        <begin position="1"/>
        <end position="49"/>
    </location>
</feature>
<keyword evidence="4" id="KW-1185">Reference proteome</keyword>
<feature type="compositionally biased region" description="Low complexity" evidence="2">
    <location>
        <begin position="21"/>
        <end position="40"/>
    </location>
</feature>
<dbReference type="Proteomes" id="UP001341840">
    <property type="component" value="Unassembled WGS sequence"/>
</dbReference>
<evidence type="ECO:0000313" key="4">
    <source>
        <dbReference type="Proteomes" id="UP001341840"/>
    </source>
</evidence>
<reference evidence="3 4" key="1">
    <citation type="journal article" date="2023" name="Plants (Basel)">
        <title>Bridging the Gap: Combining Genomics and Transcriptomics Approaches to Understand Stylosanthes scabra, an Orphan Legume from the Brazilian Caatinga.</title>
        <authorList>
            <person name="Ferreira-Neto J.R.C."/>
            <person name="da Silva M.D."/>
            <person name="Binneck E."/>
            <person name="de Melo N.F."/>
            <person name="da Silva R.H."/>
            <person name="de Melo A.L.T.M."/>
            <person name="Pandolfi V."/>
            <person name="Bustamante F.O."/>
            <person name="Brasileiro-Vidal A.C."/>
            <person name="Benko-Iseppon A.M."/>
        </authorList>
    </citation>
    <scope>NUCLEOTIDE SEQUENCE [LARGE SCALE GENOMIC DNA]</scope>
    <source>
        <tissue evidence="3">Leaves</tissue>
    </source>
</reference>
<evidence type="ECO:0000256" key="1">
    <source>
        <dbReference type="SAM" id="Coils"/>
    </source>
</evidence>
<accession>A0ABU6Z6I1</accession>
<sequence length="178" mass="19811">MAPSWQAKSTEGKTNPEDFPGTLSAGTRSSSTSSSAMQSQRAREGALGPPYEQVAIIKEKEESIVNLSSALKLKEKEMGELKKQIQELQSQVKDARELKVEVDTMGKLLKEAEEVKRNYGFEMFAQGFRRAVSQIRELEPNLKVDAMDITKVVPKGALDDDFIAEMEQESATLIEKKD</sequence>
<evidence type="ECO:0000256" key="2">
    <source>
        <dbReference type="SAM" id="MobiDB-lite"/>
    </source>
</evidence>
<organism evidence="3 4">
    <name type="scientific">Stylosanthes scabra</name>
    <dbReference type="NCBI Taxonomy" id="79078"/>
    <lineage>
        <taxon>Eukaryota</taxon>
        <taxon>Viridiplantae</taxon>
        <taxon>Streptophyta</taxon>
        <taxon>Embryophyta</taxon>
        <taxon>Tracheophyta</taxon>
        <taxon>Spermatophyta</taxon>
        <taxon>Magnoliopsida</taxon>
        <taxon>eudicotyledons</taxon>
        <taxon>Gunneridae</taxon>
        <taxon>Pentapetalae</taxon>
        <taxon>rosids</taxon>
        <taxon>fabids</taxon>
        <taxon>Fabales</taxon>
        <taxon>Fabaceae</taxon>
        <taxon>Papilionoideae</taxon>
        <taxon>50 kb inversion clade</taxon>
        <taxon>dalbergioids sensu lato</taxon>
        <taxon>Dalbergieae</taxon>
        <taxon>Pterocarpus clade</taxon>
        <taxon>Stylosanthes</taxon>
    </lineage>
</organism>
<gene>
    <name evidence="3" type="ORF">PIB30_016985</name>
</gene>
<dbReference type="EMBL" id="JASCZI010271909">
    <property type="protein sequence ID" value="MED6217361.1"/>
    <property type="molecule type" value="Genomic_DNA"/>
</dbReference>
<protein>
    <submittedName>
        <fullName evidence="3">Uncharacterized protein</fullName>
    </submittedName>
</protein>
<proteinExistence type="predicted"/>